<dbReference type="Proteomes" id="UP000621631">
    <property type="component" value="Unassembled WGS sequence"/>
</dbReference>
<proteinExistence type="predicted"/>
<dbReference type="InterPro" id="IPR036388">
    <property type="entry name" value="WH-like_DNA-bd_sf"/>
</dbReference>
<evidence type="ECO:0000313" key="2">
    <source>
        <dbReference type="EMBL" id="MBD1224798.1"/>
    </source>
</evidence>
<accession>A0ABR7VT48</accession>
<keyword evidence="1" id="KW-0238">DNA-binding</keyword>
<organism evidence="2 3">
    <name type="scientific">Virgibacillus halodenitrificans</name>
    <name type="common">Bacillus halodenitrificans</name>
    <dbReference type="NCBI Taxonomy" id="1482"/>
    <lineage>
        <taxon>Bacteria</taxon>
        <taxon>Bacillati</taxon>
        <taxon>Bacillota</taxon>
        <taxon>Bacilli</taxon>
        <taxon>Bacillales</taxon>
        <taxon>Bacillaceae</taxon>
        <taxon>Virgibacillus</taxon>
    </lineage>
</organism>
<comment type="caution">
    <text evidence="2">The sequence shown here is derived from an EMBL/GenBank/DDBJ whole genome shotgun (WGS) entry which is preliminary data.</text>
</comment>
<dbReference type="EMBL" id="JACWEZ010000027">
    <property type="protein sequence ID" value="MBD1224798.1"/>
    <property type="molecule type" value="Genomic_DNA"/>
</dbReference>
<dbReference type="SUPFAM" id="SSF46785">
    <property type="entry name" value="Winged helix' DNA-binding domain"/>
    <property type="match status" value="1"/>
</dbReference>
<reference evidence="2 3" key="1">
    <citation type="submission" date="2020-09" db="EMBL/GenBank/DDBJ databases">
        <title>Draft Genome Sequences of Oil-Oxidizing Bacteria Halomonas titanicae, Marinobacter lutaoensis, and Virgibacillus halodenitrificans Isolated from Highly Saline Environments.</title>
        <authorList>
            <person name="Grouzdev D.S."/>
            <person name="Sokolova D.S."/>
            <person name="Semenova E.M."/>
            <person name="Borzenkov I.A."/>
            <person name="Bidzhieva S.K."/>
            <person name="Poltaraus A.B."/>
            <person name="Nazina T.N."/>
        </authorList>
    </citation>
    <scope>NUCLEOTIDE SEQUENCE [LARGE SCALE GENOMIC DNA]</scope>
    <source>
        <strain evidence="2 3">VKM B-3472D</strain>
    </source>
</reference>
<evidence type="ECO:0000313" key="3">
    <source>
        <dbReference type="Proteomes" id="UP000621631"/>
    </source>
</evidence>
<keyword evidence="3" id="KW-1185">Reference proteome</keyword>
<dbReference type="RefSeq" id="WP_189779441.1">
    <property type="nucleotide sequence ID" value="NZ_JACWEZ010000027.1"/>
</dbReference>
<name>A0ABR7VT48_VIRHA</name>
<protein>
    <submittedName>
        <fullName evidence="2">Winged helix-turn-helix transcriptional regulator</fullName>
    </submittedName>
</protein>
<sequence>MIKHTKELTPETKVGDLQGWAFLSPKQQESQRKYAEKQKHFEYDKRHFTQVNDKECSTIMTTLTLPQAGTLLSMFAYMEKGSSGFLYYDGERLGQKEFAKLIKKSERTVQRNISELVNLGYVTAHKRGRKVCYSINSQIATRGNKTASGYFSRLYFVQLREVIRRATIQELGLFFFMIPHFNTEYYAICENPYENRIGEIELWNREKIAEELGVSLRTVKGLIPSMMRKGFLASVKTWRTAITLHPSLVSRGYKTVTFEDLTKIIENDYNQRVEW</sequence>
<evidence type="ECO:0000256" key="1">
    <source>
        <dbReference type="ARBA" id="ARBA00023125"/>
    </source>
</evidence>
<dbReference type="Gene3D" id="1.10.10.10">
    <property type="entry name" value="Winged helix-like DNA-binding domain superfamily/Winged helix DNA-binding domain"/>
    <property type="match status" value="1"/>
</dbReference>
<dbReference type="CDD" id="cd00090">
    <property type="entry name" value="HTH_ARSR"/>
    <property type="match status" value="1"/>
</dbReference>
<gene>
    <name evidence="2" type="ORF">IC602_19470</name>
</gene>
<dbReference type="InterPro" id="IPR036390">
    <property type="entry name" value="WH_DNA-bd_sf"/>
</dbReference>
<dbReference type="InterPro" id="IPR011991">
    <property type="entry name" value="ArsR-like_HTH"/>
</dbReference>